<evidence type="ECO:0000256" key="1">
    <source>
        <dbReference type="SAM" id="SignalP"/>
    </source>
</evidence>
<accession>K9EFV2</accession>
<organism evidence="3 4">
    <name type="scientific">Actinobaculum massiliense ACS-171-V-Col2</name>
    <dbReference type="NCBI Taxonomy" id="883066"/>
    <lineage>
        <taxon>Bacteria</taxon>
        <taxon>Bacillati</taxon>
        <taxon>Actinomycetota</taxon>
        <taxon>Actinomycetes</taxon>
        <taxon>Actinomycetales</taxon>
        <taxon>Actinomycetaceae</taxon>
        <taxon>Actinobaculum</taxon>
    </lineage>
</organism>
<dbReference type="SUPFAM" id="SSF51261">
    <property type="entry name" value="Duplicated hybrid motif"/>
    <property type="match status" value="1"/>
</dbReference>
<name>K9EFV2_9ACTO</name>
<evidence type="ECO:0000259" key="2">
    <source>
        <dbReference type="Pfam" id="PF01551"/>
    </source>
</evidence>
<dbReference type="GO" id="GO:0004222">
    <property type="term" value="F:metalloendopeptidase activity"/>
    <property type="evidence" value="ECO:0007669"/>
    <property type="project" value="TreeGrafter"/>
</dbReference>
<feature type="domain" description="M23ase beta-sheet core" evidence="2">
    <location>
        <begin position="89"/>
        <end position="186"/>
    </location>
</feature>
<dbReference type="Gene3D" id="2.70.70.10">
    <property type="entry name" value="Glucose Permease (Domain IIA)"/>
    <property type="match status" value="1"/>
</dbReference>
<dbReference type="STRING" id="202789.GCA_001457435_00290"/>
<dbReference type="InterPro" id="IPR011055">
    <property type="entry name" value="Dup_hybrid_motif"/>
</dbReference>
<dbReference type="AlphaFoldDB" id="K9EFV2"/>
<dbReference type="Pfam" id="PF01551">
    <property type="entry name" value="Peptidase_M23"/>
    <property type="match status" value="1"/>
</dbReference>
<dbReference type="PATRIC" id="fig|883066.3.peg.220"/>
<dbReference type="PANTHER" id="PTHR21666:SF270">
    <property type="entry name" value="MUREIN HYDROLASE ACTIVATOR ENVC"/>
    <property type="match status" value="1"/>
</dbReference>
<feature type="signal peptide" evidence="1">
    <location>
        <begin position="1"/>
        <end position="18"/>
    </location>
</feature>
<keyword evidence="4" id="KW-1185">Reference proteome</keyword>
<evidence type="ECO:0000313" key="4">
    <source>
        <dbReference type="Proteomes" id="UP000009888"/>
    </source>
</evidence>
<dbReference type="EMBL" id="AGWL01000001">
    <property type="protein sequence ID" value="EKU96129.1"/>
    <property type="molecule type" value="Genomic_DNA"/>
</dbReference>
<sequence>MNESIIRTFSFLLTPLLAAGLAGVSPGANFPAAEIAFAPSARVGAGAASSPQLLPMEPSRRATKFVSPSGADPVVTGEYYAPTPNWLPGHRGVDLEFAEGGEVYAAGDGVVIYAGLLVDRNLVSIEHSEGIRTSYEPVDPVVRRGEHVRAGQLIGYAEAGHTDKHFWESTVAVHFGARRAGKYIDPLSLLRHREIRLY</sequence>
<proteinExistence type="predicted"/>
<gene>
    <name evidence="3" type="ORF">HMPREF9233_00217</name>
</gene>
<dbReference type="RefSeq" id="WP_007000435.1">
    <property type="nucleotide sequence ID" value="NZ_JH992955.1"/>
</dbReference>
<dbReference type="eggNOG" id="COG0739">
    <property type="taxonomic scope" value="Bacteria"/>
</dbReference>
<comment type="caution">
    <text evidence="3">The sequence shown here is derived from an EMBL/GenBank/DDBJ whole genome shotgun (WGS) entry which is preliminary data.</text>
</comment>
<reference evidence="3 4" key="1">
    <citation type="submission" date="2012-09" db="EMBL/GenBank/DDBJ databases">
        <title>The Genome Sequence of Actinobaculum massiliae ACS-171-V-COL2.</title>
        <authorList>
            <consortium name="The Broad Institute Genome Sequencing Platform"/>
            <person name="Earl A."/>
            <person name="Ward D."/>
            <person name="Feldgarden M."/>
            <person name="Gevers D."/>
            <person name="Saerens B."/>
            <person name="Vaneechoutte M."/>
            <person name="Walker B."/>
            <person name="Young S.K."/>
            <person name="Zeng Q."/>
            <person name="Gargeya S."/>
            <person name="Fitzgerald M."/>
            <person name="Haas B."/>
            <person name="Abouelleil A."/>
            <person name="Alvarado L."/>
            <person name="Arachchi H.M."/>
            <person name="Berlin A."/>
            <person name="Chapman S.B."/>
            <person name="Goldberg J."/>
            <person name="Griggs A."/>
            <person name="Gujja S."/>
            <person name="Hansen M."/>
            <person name="Howarth C."/>
            <person name="Imamovic A."/>
            <person name="Larimer J."/>
            <person name="McCowen C."/>
            <person name="Montmayeur A."/>
            <person name="Murphy C."/>
            <person name="Neiman D."/>
            <person name="Pearson M."/>
            <person name="Priest M."/>
            <person name="Roberts A."/>
            <person name="Saif S."/>
            <person name="Shea T."/>
            <person name="Sisk P."/>
            <person name="Sykes S."/>
            <person name="Wortman J."/>
            <person name="Nusbaum C."/>
            <person name="Birren B."/>
        </authorList>
    </citation>
    <scope>NUCLEOTIDE SEQUENCE [LARGE SCALE GENOMIC DNA]</scope>
    <source>
        <strain evidence="4">ACS-171-V-Col2</strain>
    </source>
</reference>
<dbReference type="InterPro" id="IPR050570">
    <property type="entry name" value="Cell_wall_metabolism_enzyme"/>
</dbReference>
<keyword evidence="1" id="KW-0732">Signal</keyword>
<evidence type="ECO:0000313" key="3">
    <source>
        <dbReference type="EMBL" id="EKU96129.1"/>
    </source>
</evidence>
<dbReference type="HOGENOM" id="CLU_077601_1_2_11"/>
<protein>
    <recommendedName>
        <fullName evidence="2">M23ase beta-sheet core domain-containing protein</fullName>
    </recommendedName>
</protein>
<dbReference type="InterPro" id="IPR016047">
    <property type="entry name" value="M23ase_b-sheet_dom"/>
</dbReference>
<dbReference type="Proteomes" id="UP000009888">
    <property type="component" value="Unassembled WGS sequence"/>
</dbReference>
<feature type="chain" id="PRO_5038762087" description="M23ase beta-sheet core domain-containing protein" evidence="1">
    <location>
        <begin position="19"/>
        <end position="198"/>
    </location>
</feature>
<dbReference type="PANTHER" id="PTHR21666">
    <property type="entry name" value="PEPTIDASE-RELATED"/>
    <property type="match status" value="1"/>
</dbReference>
<dbReference type="CDD" id="cd12797">
    <property type="entry name" value="M23_peptidase"/>
    <property type="match status" value="1"/>
</dbReference>